<evidence type="ECO:0000256" key="1">
    <source>
        <dbReference type="SAM" id="Coils"/>
    </source>
</evidence>
<reference evidence="2" key="1">
    <citation type="submission" date="2014-11" db="EMBL/GenBank/DDBJ databases">
        <authorList>
            <person name="Otto D Thomas"/>
            <person name="Naeem Raeece"/>
        </authorList>
    </citation>
    <scope>NUCLEOTIDE SEQUENCE</scope>
</reference>
<protein>
    <submittedName>
        <fullName evidence="2">Uncharacterized protein</fullName>
    </submittedName>
</protein>
<sequence>MEVSVLQEDEHFSQETKEKARGKGEALWSSFTELLHETTREHASPIVESGLLLPSTLQDKQGRILRENPSGVSFSMPQRQSRGAYGDSTFRVPAESLLQRDAGVFFWRSNVLNPGSPSAVRFVDLLIVPLCTPLVGHLNAFQIDVNGQHGPFLKKKSREDGRFEFLVELSGKAEPRLEVCVHACFEVPVSRDNLYTETPQLSVGDLPTHWHRNDGGSRVNTVIIVDSVYNNGGGGLVSLQDFADILRECAERVRDLPWLQEVIPKGFECLLQSVDSVLGSGLPETGSVRFQRNWGEIEHAAFIALYGVQEDKLRLEVVGLDRPANRGGGVLAFEFPESLPSPQILDCGEVPAASLGLVMRLAAEVRSMDDQKQHDSKESKRRGPHALAESLKAVVNSQIDLVKKAEEHLWSDKALMEGLHAEFQKGVHSRAKTLDALELPQKLTDWPLVCVALLLCVSDCDGPPEDFLLEVLLGIDLYLANFLVDTLTHPPSRSEICRVMCVLQSAARRASFLQSQHLLRKPSGEVVGEKMGELRGRLNKARERVAKEECGRVTLSNADLCREAALQRFDPLIPQSVLPPPLESELRELTTPSLEERKKTATNNMGSHYCPLESKFSDPPVFFPLPSLPAHPLGPLQKADNASYLLQLRAVDGSLFDMVQSLNRGGKDLLRQLCLHFTQPEMFLRHLDSVMKKYNELLESFIESPAARALPHAELRSREILATWAAWSVAHATVCQMTELGPGSATIGPPFSSEVLWRLSVGTKEAEDALKEIRAYVKRQSGNPPIFDLSDLKATIFLADEISAHHTHIQNLLAEERKRERRRRAAQWAEIQRKKAELESLREELRNAQKREQECHRKVSHLRSQSRSYNDSSLRIAKQDLSYAQNEVQNVERQVRSTNESFPRTIFHLLPKADADALRALFFLFLPQPLTVLARLSVAAQQALLPRPSSPHVPEEHFKKVRREIVVEGLRFDWKQHYNAHRGEWGQESPEVGEQVLELRSDTPAIPKHWGPKTIDEITQDTECEFYCVLKIEQ</sequence>
<evidence type="ECO:0000313" key="2">
    <source>
        <dbReference type="EMBL" id="CEM18654.1"/>
    </source>
</evidence>
<proteinExistence type="predicted"/>
<accession>A0A0G4FUN3</accession>
<organism evidence="2">
    <name type="scientific">Chromera velia CCMP2878</name>
    <dbReference type="NCBI Taxonomy" id="1169474"/>
    <lineage>
        <taxon>Eukaryota</taxon>
        <taxon>Sar</taxon>
        <taxon>Alveolata</taxon>
        <taxon>Colpodellida</taxon>
        <taxon>Chromeraceae</taxon>
        <taxon>Chromera</taxon>
    </lineage>
</organism>
<dbReference type="VEuPathDB" id="CryptoDB:Cvel_18871"/>
<keyword evidence="1" id="KW-0175">Coiled coil</keyword>
<dbReference type="PhylomeDB" id="A0A0G4FUN3"/>
<name>A0A0G4FUN3_9ALVE</name>
<dbReference type="EMBL" id="CDMZ01000649">
    <property type="protein sequence ID" value="CEM18654.1"/>
    <property type="molecule type" value="Genomic_DNA"/>
</dbReference>
<dbReference type="AlphaFoldDB" id="A0A0G4FUN3"/>
<gene>
    <name evidence="2" type="ORF">Cvel_18871</name>
</gene>
<feature type="coiled-coil region" evidence="1">
    <location>
        <begin position="828"/>
        <end position="901"/>
    </location>
</feature>